<comment type="similarity">
    <text evidence="1">Belongs to the prokaryotic molybdopterin-containing oxidoreductase family.</text>
</comment>
<dbReference type="Gene3D" id="3.40.228.10">
    <property type="entry name" value="Dimethylsulfoxide Reductase, domain 2"/>
    <property type="match status" value="2"/>
</dbReference>
<dbReference type="GO" id="GO:0018818">
    <property type="term" value="F:acetylene hydratase activity"/>
    <property type="evidence" value="ECO:0007669"/>
    <property type="project" value="InterPro"/>
</dbReference>
<evidence type="ECO:0000256" key="4">
    <source>
        <dbReference type="ARBA" id="ARBA00023002"/>
    </source>
</evidence>
<sequence>MAKLTMSRRSFAKLSLATAAATAVAATTAGAALAEQAAPAQEQGDVKRVRTCCRGCGKMECGVWVTVQNGRAVKIEGDQSAFASEGNCCTKSQASLQAAYHPARMYHPMKRTAAKGEADPGWQRITWDEAFQLMATGFQELIDKYGGECLTTFCGTSRNWCMQSAGGILYQLFGSPNGHSAYQICKGPRHVATAWQSGKAYSWMAQEDRPLVYVQWGGAQEMSNYDSSCRSTVNVTMQAEDYIIVDPRRTNLGKESKHWLPLRPGTDAAMGLAWTHVVIDNNLYDEMYVRRWTDAPFLYCADIEPTGFMGADPEMGFPFPVATRLLKESDIKEGGSPKRFMVYDELAGTDDAHPLRANDPSGKLSYFDAETMLWEGETYPEAKFYESPQKNLVKGTVPGRIAYSTDFSGCAQELLPAISGGPFEVTLKDGGTHSVTTAWMEYANLCAQYAPEIAEGITGVPAAEIEEAAKIYATRIFPDSGYGNGGINYSLAIEHSANAVQNCRVFDALAGICGNFDTPAGQRGGTVGTFPEQFAMMSEAAPFKQDATKMLGIDKMPTLAHCYWGDAQHIIKAMNGDGAYRIRGGYGQSGDFLNAPNSKACFEGMKQMDFFAMCDLWFHPGTQLADVIVPAQHWMELDSTRRSQGSGGAEGAHCRCIEPPADTRFDVDISIGLYKAMGVPWALGDDPWPDATYNLNQMAQAGYGMSWDEYKEHFQKNGWTDCKEKYPVWGTYRRYEVGMMRRDGLPGFPTPTGKQEIWNTLLESYYPDERYTLPTFTEPPEGPVANPELCKEYPYIMTTGRRIPVYFHSEHRQLPWCRELWPTPRVEINPEDAAELGIQQGDWVWIETSRGKIRQTADLYYGINKGVVNCEHQWWLPEFTGLGKGFDLVNVNTLASLDNQCPLCGAANARAYNVKIYKATPENSPNGNPVPCDTDGTPMIVSCDDPRLKEWLPNYEIRKEA</sequence>
<comment type="caution">
    <text evidence="9">The sequence shown here is derived from an EMBL/GenBank/DDBJ whole genome shotgun (WGS) entry which is preliminary data.</text>
</comment>
<proteinExistence type="inferred from homology"/>
<feature type="signal peptide" evidence="7">
    <location>
        <begin position="1"/>
        <end position="25"/>
    </location>
</feature>
<evidence type="ECO:0000313" key="10">
    <source>
        <dbReference type="Proteomes" id="UP000530850"/>
    </source>
</evidence>
<evidence type="ECO:0000256" key="3">
    <source>
        <dbReference type="ARBA" id="ARBA00022729"/>
    </source>
</evidence>
<dbReference type="Gene3D" id="2.20.25.90">
    <property type="entry name" value="ADC-like domains"/>
    <property type="match status" value="1"/>
</dbReference>
<evidence type="ECO:0000259" key="8">
    <source>
        <dbReference type="SMART" id="SM00926"/>
    </source>
</evidence>
<dbReference type="EMBL" id="JACHYA010000005">
    <property type="protein sequence ID" value="MBB3171820.1"/>
    <property type="molecule type" value="Genomic_DNA"/>
</dbReference>
<dbReference type="SUPFAM" id="SSF50692">
    <property type="entry name" value="ADC-like"/>
    <property type="match status" value="1"/>
</dbReference>
<dbReference type="InterPro" id="IPR009010">
    <property type="entry name" value="Asp_de-COase-like_dom_sf"/>
</dbReference>
<dbReference type="CDD" id="cd02781">
    <property type="entry name" value="MopB_CT_Acetylene-hydratase"/>
    <property type="match status" value="1"/>
</dbReference>
<dbReference type="SMART" id="SM00926">
    <property type="entry name" value="Molybdop_Fe4S4"/>
    <property type="match status" value="1"/>
</dbReference>
<keyword evidence="5" id="KW-0408">Iron</keyword>
<dbReference type="GO" id="GO:0043546">
    <property type="term" value="F:molybdopterin cofactor binding"/>
    <property type="evidence" value="ECO:0007669"/>
    <property type="project" value="InterPro"/>
</dbReference>
<protein>
    <submittedName>
        <fullName evidence="9">Anaerobic selenocysteine-containing dehydrogenase</fullName>
    </submittedName>
</protein>
<dbReference type="GeneID" id="93356913"/>
<evidence type="ECO:0000256" key="6">
    <source>
        <dbReference type="ARBA" id="ARBA00023014"/>
    </source>
</evidence>
<evidence type="ECO:0000313" key="9">
    <source>
        <dbReference type="EMBL" id="MBB3171820.1"/>
    </source>
</evidence>
<feature type="domain" description="4Fe-4S Mo/W bis-MGD-type" evidence="8">
    <location>
        <begin position="46"/>
        <end position="101"/>
    </location>
</feature>
<keyword evidence="4" id="KW-0560">Oxidoreductase</keyword>
<evidence type="ECO:0000256" key="1">
    <source>
        <dbReference type="ARBA" id="ARBA00010312"/>
    </source>
</evidence>
<evidence type="ECO:0000256" key="7">
    <source>
        <dbReference type="SAM" id="SignalP"/>
    </source>
</evidence>
<name>A0A7W5D447_9ACTN</name>
<dbReference type="PROSITE" id="PS51318">
    <property type="entry name" value="TAT"/>
    <property type="match status" value="1"/>
</dbReference>
<dbReference type="InterPro" id="IPR006963">
    <property type="entry name" value="Mopterin_OxRdtase_4Fe-4S_dom"/>
</dbReference>
<keyword evidence="3 7" id="KW-0732">Signal</keyword>
<dbReference type="GO" id="GO:0016491">
    <property type="term" value="F:oxidoreductase activity"/>
    <property type="evidence" value="ECO:0007669"/>
    <property type="project" value="UniProtKB-KW"/>
</dbReference>
<dbReference type="InterPro" id="IPR006657">
    <property type="entry name" value="MoPterin_dinucl-bd_dom"/>
</dbReference>
<dbReference type="RefSeq" id="WP_123185610.1">
    <property type="nucleotide sequence ID" value="NZ_CANSOV010000022.1"/>
</dbReference>
<accession>A0A7W5D447</accession>
<dbReference type="PANTHER" id="PTHR43742">
    <property type="entry name" value="TRIMETHYLAMINE-N-OXIDE REDUCTASE"/>
    <property type="match status" value="1"/>
</dbReference>
<dbReference type="InterPro" id="IPR006656">
    <property type="entry name" value="Mopterin_OxRdtase"/>
</dbReference>
<dbReference type="AlphaFoldDB" id="A0A7W5D447"/>
<dbReference type="GO" id="GO:0046872">
    <property type="term" value="F:metal ion binding"/>
    <property type="evidence" value="ECO:0007669"/>
    <property type="project" value="UniProtKB-KW"/>
</dbReference>
<organism evidence="9 10">
    <name type="scientific">Parvibacter caecicola</name>
    <dbReference type="NCBI Taxonomy" id="747645"/>
    <lineage>
        <taxon>Bacteria</taxon>
        <taxon>Bacillati</taxon>
        <taxon>Actinomycetota</taxon>
        <taxon>Coriobacteriia</taxon>
        <taxon>Coriobacteriales</taxon>
        <taxon>Coriobacteriaceae</taxon>
        <taxon>Parvibacter</taxon>
    </lineage>
</organism>
<dbReference type="Pfam" id="PF00384">
    <property type="entry name" value="Molybdopterin"/>
    <property type="match status" value="1"/>
</dbReference>
<dbReference type="Gene3D" id="2.40.40.20">
    <property type="match status" value="1"/>
</dbReference>
<keyword evidence="2" id="KW-0479">Metal-binding</keyword>
<evidence type="ECO:0000256" key="2">
    <source>
        <dbReference type="ARBA" id="ARBA00022723"/>
    </source>
</evidence>
<dbReference type="InterPro" id="IPR050612">
    <property type="entry name" value="Prok_Mopterin_Oxidored"/>
</dbReference>
<dbReference type="Proteomes" id="UP000530850">
    <property type="component" value="Unassembled WGS sequence"/>
</dbReference>
<keyword evidence="6" id="KW-0411">Iron-sulfur</keyword>
<evidence type="ECO:0000256" key="5">
    <source>
        <dbReference type="ARBA" id="ARBA00023004"/>
    </source>
</evidence>
<dbReference type="Pfam" id="PF01568">
    <property type="entry name" value="Molydop_binding"/>
    <property type="match status" value="1"/>
</dbReference>
<dbReference type="GO" id="GO:0051536">
    <property type="term" value="F:iron-sulfur cluster binding"/>
    <property type="evidence" value="ECO:0007669"/>
    <property type="project" value="UniProtKB-KW"/>
</dbReference>
<dbReference type="InterPro" id="IPR006311">
    <property type="entry name" value="TAT_signal"/>
</dbReference>
<dbReference type="Pfam" id="PF04879">
    <property type="entry name" value="Molybdop_Fe4S4"/>
    <property type="match status" value="1"/>
</dbReference>
<dbReference type="InterPro" id="IPR037949">
    <property type="entry name" value="MopB_CT_Acetylene-hydratase"/>
</dbReference>
<dbReference type="Gene3D" id="3.40.50.740">
    <property type="match status" value="2"/>
</dbReference>
<reference evidence="9 10" key="1">
    <citation type="submission" date="2020-08" db="EMBL/GenBank/DDBJ databases">
        <title>Sequencing the genomes of 1000 actinobacteria strains.</title>
        <authorList>
            <person name="Klenk H.-P."/>
        </authorList>
    </citation>
    <scope>NUCLEOTIDE SEQUENCE [LARGE SCALE GENOMIC DNA]</scope>
    <source>
        <strain evidence="9 10">DSM 22242</strain>
    </source>
</reference>
<dbReference type="SUPFAM" id="SSF53706">
    <property type="entry name" value="Formate dehydrogenase/DMSO reductase, domains 1-3"/>
    <property type="match status" value="1"/>
</dbReference>
<feature type="chain" id="PRO_5039457543" evidence="7">
    <location>
        <begin position="26"/>
        <end position="961"/>
    </location>
</feature>
<gene>
    <name evidence="9" type="ORF">FHR31_001646</name>
</gene>